<gene>
    <name evidence="3" type="ORF">UFOPK2288_00086</name>
</gene>
<dbReference type="CDD" id="cd03320">
    <property type="entry name" value="OSBS"/>
    <property type="match status" value="1"/>
</dbReference>
<feature type="domain" description="Mandelate racemase/muconate lactonizing enzyme C-terminal" evidence="2">
    <location>
        <begin position="86"/>
        <end position="178"/>
    </location>
</feature>
<dbReference type="SFLD" id="SFLDF00009">
    <property type="entry name" value="o-succinylbenzoate_synthase"/>
    <property type="match status" value="1"/>
</dbReference>
<dbReference type="InterPro" id="IPR029017">
    <property type="entry name" value="Enolase-like_N"/>
</dbReference>
<dbReference type="Pfam" id="PF13378">
    <property type="entry name" value="MR_MLE_C"/>
    <property type="match status" value="1"/>
</dbReference>
<dbReference type="AlphaFoldDB" id="A0A6J6L4D3"/>
<dbReference type="Gene3D" id="3.20.20.120">
    <property type="entry name" value="Enolase-like C-terminal domain"/>
    <property type="match status" value="1"/>
</dbReference>
<evidence type="ECO:0000313" key="3">
    <source>
        <dbReference type="EMBL" id="CAB4655543.1"/>
    </source>
</evidence>
<dbReference type="NCBIfam" id="NF002782">
    <property type="entry name" value="PRK02901.1"/>
    <property type="match status" value="1"/>
</dbReference>
<proteinExistence type="predicted"/>
<name>A0A6J6L4D3_9ZZZZ</name>
<dbReference type="GO" id="GO:0046872">
    <property type="term" value="F:metal ion binding"/>
    <property type="evidence" value="ECO:0007669"/>
    <property type="project" value="UniProtKB-KW"/>
</dbReference>
<dbReference type="SUPFAM" id="SSF51604">
    <property type="entry name" value="Enolase C-terminal domain-like"/>
    <property type="match status" value="1"/>
</dbReference>
<keyword evidence="1" id="KW-0479">Metal-binding</keyword>
<dbReference type="Pfam" id="PF18374">
    <property type="entry name" value="Enolase_like_N"/>
    <property type="match status" value="1"/>
</dbReference>
<dbReference type="SMART" id="SM00922">
    <property type="entry name" value="MR_MLE"/>
    <property type="match status" value="1"/>
</dbReference>
<evidence type="ECO:0000259" key="2">
    <source>
        <dbReference type="SMART" id="SM00922"/>
    </source>
</evidence>
<reference evidence="3" key="1">
    <citation type="submission" date="2020-05" db="EMBL/GenBank/DDBJ databases">
        <authorList>
            <person name="Chiriac C."/>
            <person name="Salcher M."/>
            <person name="Ghai R."/>
            <person name="Kavagutti S V."/>
        </authorList>
    </citation>
    <scope>NUCLEOTIDE SEQUENCE</scope>
</reference>
<accession>A0A6J6L4D3</accession>
<evidence type="ECO:0000256" key="1">
    <source>
        <dbReference type="ARBA" id="ARBA00022723"/>
    </source>
</evidence>
<dbReference type="SFLD" id="SFLDG00180">
    <property type="entry name" value="muconate_cycloisomerase"/>
    <property type="match status" value="1"/>
</dbReference>
<dbReference type="EMBL" id="CAEZWS010000002">
    <property type="protein sequence ID" value="CAB4655543.1"/>
    <property type="molecule type" value="Genomic_DNA"/>
</dbReference>
<dbReference type="InterPro" id="IPR013342">
    <property type="entry name" value="Mandelate_racemase_C"/>
</dbReference>
<dbReference type="GO" id="GO:0003824">
    <property type="term" value="F:catalytic activity"/>
    <property type="evidence" value="ECO:0007669"/>
    <property type="project" value="UniProtKB-ARBA"/>
</dbReference>
<dbReference type="SFLD" id="SFLDS00001">
    <property type="entry name" value="Enolase"/>
    <property type="match status" value="1"/>
</dbReference>
<dbReference type="PANTHER" id="PTHR48073">
    <property type="entry name" value="O-SUCCINYLBENZOATE SYNTHASE-RELATED"/>
    <property type="match status" value="1"/>
</dbReference>
<protein>
    <submittedName>
        <fullName evidence="3">Unannotated protein</fullName>
    </submittedName>
</protein>
<sequence length="328" mass="35610">MLDSILESIHVVALPTKTNFRSVDSREVLLIEGPQGWGEFSPFIEYGPQECAPWLVSAIEAAYVPPPKQLREWIPINATLPAINGADAVAEVLSWFPGCTSVKVKVGSNKAEDLARIALVRKLIPDAKIRLDVNGNWSVEQAVEILSEVLAQGSIEYVEQPCSTQEQLRELKEKLSHAVAIAGDEIIRKSPDPTALHLKGVIDIVALKVAPLGGIKRSLEIAKHYEMPVVVSSALDSAVGISHGLRLASAVSDLPYACGLGTGALLAIDLYALPIVDGAIEVSAMSPNAQIMSERAVSSERLDWWRERVRQTWSAGAKQWITKEGWIS</sequence>
<dbReference type="PANTHER" id="PTHR48073:SF2">
    <property type="entry name" value="O-SUCCINYLBENZOATE SYNTHASE"/>
    <property type="match status" value="1"/>
</dbReference>
<dbReference type="InterPro" id="IPR029065">
    <property type="entry name" value="Enolase_C-like"/>
</dbReference>
<organism evidence="3">
    <name type="scientific">freshwater metagenome</name>
    <dbReference type="NCBI Taxonomy" id="449393"/>
    <lineage>
        <taxon>unclassified sequences</taxon>
        <taxon>metagenomes</taxon>
        <taxon>ecological metagenomes</taxon>
    </lineage>
</organism>
<dbReference type="InterPro" id="IPR036849">
    <property type="entry name" value="Enolase-like_C_sf"/>
</dbReference>
<dbReference type="Gene3D" id="3.30.390.10">
    <property type="entry name" value="Enolase-like, N-terminal domain"/>
    <property type="match status" value="1"/>
</dbReference>